<evidence type="ECO:0000256" key="1">
    <source>
        <dbReference type="ARBA" id="ARBA00022737"/>
    </source>
</evidence>
<dbReference type="EMBL" id="ML978123">
    <property type="protein sequence ID" value="KAF2102064.1"/>
    <property type="molecule type" value="Genomic_DNA"/>
</dbReference>
<evidence type="ECO:0000256" key="5">
    <source>
        <dbReference type="SAM" id="MobiDB-lite"/>
    </source>
</evidence>
<dbReference type="OrthoDB" id="420195at2759"/>
<keyword evidence="1" id="KW-0677">Repeat</keyword>
<dbReference type="PANTHER" id="PTHR46035">
    <property type="entry name" value="TETRATRICOPEPTIDE REPEAT PROTEIN 4"/>
    <property type="match status" value="1"/>
</dbReference>
<feature type="coiled-coil region" evidence="4">
    <location>
        <begin position="213"/>
        <end position="247"/>
    </location>
</feature>
<dbReference type="Gene3D" id="1.25.40.10">
    <property type="entry name" value="Tetratricopeptide repeat domain"/>
    <property type="match status" value="1"/>
</dbReference>
<evidence type="ECO:0000259" key="6">
    <source>
        <dbReference type="Pfam" id="PF18972"/>
    </source>
</evidence>
<dbReference type="Pfam" id="PF18972">
    <property type="entry name" value="Wheel"/>
    <property type="match status" value="1"/>
</dbReference>
<dbReference type="InterPro" id="IPR019734">
    <property type="entry name" value="TPR_rpt"/>
</dbReference>
<reference evidence="7" key="1">
    <citation type="journal article" date="2020" name="Stud. Mycol.">
        <title>101 Dothideomycetes genomes: a test case for predicting lifestyles and emergence of pathogens.</title>
        <authorList>
            <person name="Haridas S."/>
            <person name="Albert R."/>
            <person name="Binder M."/>
            <person name="Bloem J."/>
            <person name="Labutti K."/>
            <person name="Salamov A."/>
            <person name="Andreopoulos B."/>
            <person name="Baker S."/>
            <person name="Barry K."/>
            <person name="Bills G."/>
            <person name="Bluhm B."/>
            <person name="Cannon C."/>
            <person name="Castanera R."/>
            <person name="Culley D."/>
            <person name="Daum C."/>
            <person name="Ezra D."/>
            <person name="Gonzalez J."/>
            <person name="Henrissat B."/>
            <person name="Kuo A."/>
            <person name="Liang C."/>
            <person name="Lipzen A."/>
            <person name="Lutzoni F."/>
            <person name="Magnuson J."/>
            <person name="Mondo S."/>
            <person name="Nolan M."/>
            <person name="Ohm R."/>
            <person name="Pangilinan J."/>
            <person name="Park H.-J."/>
            <person name="Ramirez L."/>
            <person name="Alfaro M."/>
            <person name="Sun H."/>
            <person name="Tritt A."/>
            <person name="Yoshinaga Y."/>
            <person name="Zwiers L.-H."/>
            <person name="Turgeon B."/>
            <person name="Goodwin S."/>
            <person name="Spatafora J."/>
            <person name="Crous P."/>
            <person name="Grigoriev I."/>
        </authorList>
    </citation>
    <scope>NUCLEOTIDE SEQUENCE</scope>
    <source>
        <strain evidence="7">CBS 133067</strain>
    </source>
</reference>
<dbReference type="SMART" id="SM00028">
    <property type="entry name" value="TPR"/>
    <property type="match status" value="3"/>
</dbReference>
<evidence type="ECO:0000313" key="8">
    <source>
        <dbReference type="Proteomes" id="UP000799772"/>
    </source>
</evidence>
<keyword evidence="8" id="KW-1185">Reference proteome</keyword>
<keyword evidence="2" id="KW-0802">TPR repeat</keyword>
<dbReference type="GO" id="GO:0030544">
    <property type="term" value="F:Hsp70 protein binding"/>
    <property type="evidence" value="ECO:0007669"/>
    <property type="project" value="TreeGrafter"/>
</dbReference>
<dbReference type="GO" id="GO:0005634">
    <property type="term" value="C:nucleus"/>
    <property type="evidence" value="ECO:0007669"/>
    <property type="project" value="TreeGrafter"/>
</dbReference>
<dbReference type="SUPFAM" id="SSF48452">
    <property type="entry name" value="TPR-like"/>
    <property type="match status" value="1"/>
</dbReference>
<dbReference type="GO" id="GO:0051879">
    <property type="term" value="F:Hsp90 protein binding"/>
    <property type="evidence" value="ECO:0007669"/>
    <property type="project" value="InterPro"/>
</dbReference>
<dbReference type="CDD" id="cd21381">
    <property type="entry name" value="CTWD_TTC4"/>
    <property type="match status" value="1"/>
</dbReference>
<accession>A0A9P4IME0</accession>
<dbReference type="PANTHER" id="PTHR46035:SF1">
    <property type="entry name" value="TETRATRICOPEPTIDE REPEAT PROTEIN 4"/>
    <property type="match status" value="1"/>
</dbReference>
<sequence length="396" mass="45104">MAGNPAGSEPEKSEQDGDTVANVAVPALPPAMAESKRHTVDEVVQMMNRMPLFMTELDETDGEGGENVELEALKALAYEGTRAEVAQNFREQGNDQAKLKRWLDAREFYDKALAALKSPRKEEEWEEIKDEEVELNKEKEIAEACYTNRALCNLEKKNYRSCNLDCAATLRLNERNVKAWYRSASACLALDKIPEAEDACSRGLEVEPSNKALSRLSEDIAKRKGDIARIERERQEREERKVMKERTLRIALKERGIKTKTTSNKPDLEDAEMQLMDPLDKKSTLSIPVMLMYSVHLQTDLIKSVKEHETLQEHLNYILEEPLPWDEAGEYKPDNVNCYVFAGAGLVKVGKKLSLIKILEDKRIEIEDGLLRIHVIPKSKAAEWIEEVKKRLPPRT</sequence>
<name>A0A9P4IME0_9PEZI</name>
<dbReference type="InterPro" id="IPR044059">
    <property type="entry name" value="Csn1/TTC4_wheel"/>
</dbReference>
<protein>
    <submittedName>
        <fullName evidence="7">TPR repeat protein-like protein</fullName>
    </submittedName>
</protein>
<feature type="domain" description="Cns1/TTC4 wheel" evidence="6">
    <location>
        <begin position="277"/>
        <end position="387"/>
    </location>
</feature>
<comment type="caution">
    <text evidence="7">The sequence shown here is derived from an EMBL/GenBank/DDBJ whole genome shotgun (WGS) entry which is preliminary data.</text>
</comment>
<evidence type="ECO:0000313" key="7">
    <source>
        <dbReference type="EMBL" id="KAF2102064.1"/>
    </source>
</evidence>
<dbReference type="Proteomes" id="UP000799772">
    <property type="component" value="Unassembled WGS sequence"/>
</dbReference>
<dbReference type="AlphaFoldDB" id="A0A9P4IME0"/>
<keyword evidence="4" id="KW-0175">Coiled coil</keyword>
<gene>
    <name evidence="7" type="ORF">NA57DRAFT_73499</name>
</gene>
<organism evidence="7 8">
    <name type="scientific">Rhizodiscina lignyota</name>
    <dbReference type="NCBI Taxonomy" id="1504668"/>
    <lineage>
        <taxon>Eukaryota</taxon>
        <taxon>Fungi</taxon>
        <taxon>Dikarya</taxon>
        <taxon>Ascomycota</taxon>
        <taxon>Pezizomycotina</taxon>
        <taxon>Dothideomycetes</taxon>
        <taxon>Pleosporomycetidae</taxon>
        <taxon>Aulographales</taxon>
        <taxon>Rhizodiscinaceae</taxon>
        <taxon>Rhizodiscina</taxon>
    </lineage>
</organism>
<evidence type="ECO:0000256" key="2">
    <source>
        <dbReference type="ARBA" id="ARBA00022803"/>
    </source>
</evidence>
<dbReference type="GO" id="GO:0005829">
    <property type="term" value="C:cytosol"/>
    <property type="evidence" value="ECO:0007669"/>
    <property type="project" value="TreeGrafter"/>
</dbReference>
<proteinExistence type="inferred from homology"/>
<dbReference type="FunFam" id="1.25.40.10:FF:000611">
    <property type="entry name" value="TPR repeat protein"/>
    <property type="match status" value="1"/>
</dbReference>
<evidence type="ECO:0000256" key="4">
    <source>
        <dbReference type="SAM" id="Coils"/>
    </source>
</evidence>
<dbReference type="GO" id="GO:0006457">
    <property type="term" value="P:protein folding"/>
    <property type="evidence" value="ECO:0007669"/>
    <property type="project" value="TreeGrafter"/>
</dbReference>
<feature type="region of interest" description="Disordered" evidence="5">
    <location>
        <begin position="1"/>
        <end position="21"/>
    </location>
</feature>
<evidence type="ECO:0000256" key="3">
    <source>
        <dbReference type="ARBA" id="ARBA00023602"/>
    </source>
</evidence>
<comment type="similarity">
    <text evidence="3">Belongs to the TTC4 family.</text>
</comment>
<dbReference type="InterPro" id="IPR011990">
    <property type="entry name" value="TPR-like_helical_dom_sf"/>
</dbReference>